<accession>A0A446B7J9</accession>
<dbReference type="EMBL" id="OUUZ01000001">
    <property type="protein sequence ID" value="SPQ18408.1"/>
    <property type="molecule type" value="Genomic_DNA"/>
</dbReference>
<proteinExistence type="predicted"/>
<dbReference type="Proteomes" id="UP000289323">
    <property type="component" value="Unassembled WGS sequence"/>
</dbReference>
<evidence type="ECO:0000313" key="2">
    <source>
        <dbReference type="Proteomes" id="UP000289323"/>
    </source>
</evidence>
<dbReference type="AlphaFoldDB" id="A0A446B7J9"/>
<organism evidence="1 2">
    <name type="scientific">Thermothielavioides terrestris</name>
    <dbReference type="NCBI Taxonomy" id="2587410"/>
    <lineage>
        <taxon>Eukaryota</taxon>
        <taxon>Fungi</taxon>
        <taxon>Dikarya</taxon>
        <taxon>Ascomycota</taxon>
        <taxon>Pezizomycotina</taxon>
        <taxon>Sordariomycetes</taxon>
        <taxon>Sordariomycetidae</taxon>
        <taxon>Sordariales</taxon>
        <taxon>Chaetomiaceae</taxon>
        <taxon>Thermothielavioides</taxon>
    </lineage>
</organism>
<name>A0A446B7J9_9PEZI</name>
<gene>
    <name evidence="1" type="ORF">TT172_LOCUS827</name>
</gene>
<sequence>MPLLETLPVELLELVAEQLVDEPSTHRASSGSTDPGVALELASYCPHKASKVQKARDRGVAILCRTSRRLNAVFTRHLYRRPNLSKWGLLARTLLARPGLAQHVKALCFPLTFAPPNADSTVPPEVLAYFNAQNTTYSQYTNWENWSYDLAGTPDGRIRYEQRAMAIMTSLCPHALTLEFRLSWFDPPLFFAPGSMPPLFFAPGSMPRLHTVELPNCDDCDLWACLYLPWISHLFAAAPNLRVIRGFNFTVVSHEDVKVTAESVLEVEFHHVSMTADGLRAMLKAFPRLETLRYRGPVSRLLFHPDEARDLLMHHAPRLKRVSMDLRGPTMTGAVADPWAQWFKEEKENTVQAFHEQGVEFRVTFSP</sequence>
<protein>
    <submittedName>
        <fullName evidence="1">2689bdd8-5710-4ce0-aefb-89d95f0d6fc6</fullName>
    </submittedName>
</protein>
<reference evidence="1 2" key="1">
    <citation type="submission" date="2018-04" db="EMBL/GenBank/DDBJ databases">
        <authorList>
            <person name="Huttner S."/>
            <person name="Dainat J."/>
        </authorList>
    </citation>
    <scope>NUCLEOTIDE SEQUENCE [LARGE SCALE GENOMIC DNA]</scope>
</reference>
<evidence type="ECO:0000313" key="1">
    <source>
        <dbReference type="EMBL" id="SPQ18408.1"/>
    </source>
</evidence>